<reference evidence="4 5" key="1">
    <citation type="submission" date="2019-03" db="EMBL/GenBank/DDBJ databases">
        <title>Subsurface microbial communities from deep shales in Ohio and West Virginia, USA.</title>
        <authorList>
            <person name="Wrighton K."/>
        </authorList>
    </citation>
    <scope>NUCLEOTIDE SEQUENCE [LARGE SCALE GENOMIC DNA]</scope>
    <source>
        <strain evidence="4 5">MSL9.2</strain>
    </source>
</reference>
<dbReference type="Proteomes" id="UP000294697">
    <property type="component" value="Unassembled WGS sequence"/>
</dbReference>
<proteinExistence type="predicted"/>
<dbReference type="RefSeq" id="WP_111571743.1">
    <property type="nucleotide sequence ID" value="NZ_QLME01000006.1"/>
</dbReference>
<protein>
    <submittedName>
        <fullName evidence="4">S-layer family protein</fullName>
    </submittedName>
</protein>
<feature type="signal peptide" evidence="2">
    <location>
        <begin position="1"/>
        <end position="22"/>
    </location>
</feature>
<keyword evidence="1" id="KW-0677">Repeat</keyword>
<feature type="chain" id="PRO_5020687320" evidence="2">
    <location>
        <begin position="23"/>
        <end position="634"/>
    </location>
</feature>
<organism evidence="4 5">
    <name type="scientific">Halanaerobium saccharolyticum</name>
    <dbReference type="NCBI Taxonomy" id="43595"/>
    <lineage>
        <taxon>Bacteria</taxon>
        <taxon>Bacillati</taxon>
        <taxon>Bacillota</taxon>
        <taxon>Clostridia</taxon>
        <taxon>Halanaerobiales</taxon>
        <taxon>Halanaerobiaceae</taxon>
        <taxon>Halanaerobium</taxon>
    </lineage>
</organism>
<evidence type="ECO:0000256" key="2">
    <source>
        <dbReference type="SAM" id="SignalP"/>
    </source>
</evidence>
<accession>A0A4R7Z790</accession>
<evidence type="ECO:0000259" key="3">
    <source>
        <dbReference type="PROSITE" id="PS51272"/>
    </source>
</evidence>
<dbReference type="InterPro" id="IPR051465">
    <property type="entry name" value="Cell_Envelope_Struct_Comp"/>
</dbReference>
<dbReference type="PROSITE" id="PS51272">
    <property type="entry name" value="SLH"/>
    <property type="match status" value="1"/>
</dbReference>
<evidence type="ECO:0000313" key="5">
    <source>
        <dbReference type="Proteomes" id="UP000294697"/>
    </source>
</evidence>
<dbReference type="SUPFAM" id="SSF56935">
    <property type="entry name" value="Porins"/>
    <property type="match status" value="1"/>
</dbReference>
<feature type="domain" description="SLH" evidence="3">
    <location>
        <begin position="21"/>
        <end position="84"/>
    </location>
</feature>
<comment type="caution">
    <text evidence="4">The sequence shown here is derived from an EMBL/GenBank/DDBJ whole genome shotgun (WGS) entry which is preliminary data.</text>
</comment>
<dbReference type="InterPro" id="IPR001119">
    <property type="entry name" value="SLH_dom"/>
</dbReference>
<dbReference type="AlphaFoldDB" id="A0A4R7Z790"/>
<evidence type="ECO:0000256" key="1">
    <source>
        <dbReference type="ARBA" id="ARBA00022737"/>
    </source>
</evidence>
<dbReference type="OrthoDB" id="2112962at2"/>
<dbReference type="PANTHER" id="PTHR43308:SF5">
    <property type="entry name" value="S-LAYER PROTEIN _ PEPTIDOGLYCAN ENDO-BETA-N-ACETYLGLUCOSAMINIDASE"/>
    <property type="match status" value="1"/>
</dbReference>
<name>A0A4R7Z790_9FIRM</name>
<sequence>MKKLTITIALILVVALAMPAFGQSFSDVPSDHWAYDAINKLVAAGIVEGYPDGEYKGSQNMTRYEMAVMVSRALDNIVAEQEALANQVDEMGEGLTTGQAEDVTAIVKSLMEKNTQDSLSDAQAEEVADIVDALTFELQAELKVLGADIDALGKDVDELAAKVDAMDVPEDNIEFGMDVTTSFEVANYEDETNEKLVASMLLWADGDALDLDMPVANNAYDANDLANTADGYIDRLTANNFPQTGEDWEDGDALPSEKRFWQEYDFNINGNLGEAKFNLDVDTFTNMFSEEDSAFGYQELDSKDFVMDSALLTVEYYGATMKAGDHADYGVARYFNDEEDLRGLEVAKNYYDIDWTFLAAGEDTDDGSETDVYGVTAAKDMDFGTVTGNLYQARLGGDQISTVGIGIEDVVLTDVVTVGGEVAFNDNTAQDESDIYAMVNGEFAATEELTLDAKAETVGENFYGYNPDFEEDRDYNLFNIGAEYVLNENNTITGAYTFVQPGDSAYYAVNADEDKSTVDLGLENVYGDFTNNASVSYTMNDNYLEDYTTMVIELGTEYAWNETTTLGVALVNKNEEDENGDNVINYNYLKGTLDKELADNMTWNTEAKYIMGDVGINEVEGEGSALTTSLSVSF</sequence>
<dbReference type="Pfam" id="PF00395">
    <property type="entry name" value="SLH"/>
    <property type="match status" value="1"/>
</dbReference>
<gene>
    <name evidence="4" type="ORF">C8C77_102151</name>
</gene>
<dbReference type="PANTHER" id="PTHR43308">
    <property type="entry name" value="OUTER MEMBRANE PROTEIN ALPHA-RELATED"/>
    <property type="match status" value="1"/>
</dbReference>
<keyword evidence="2" id="KW-0732">Signal</keyword>
<dbReference type="EMBL" id="SODA01000002">
    <property type="protein sequence ID" value="TDW07349.1"/>
    <property type="molecule type" value="Genomic_DNA"/>
</dbReference>
<evidence type="ECO:0000313" key="4">
    <source>
        <dbReference type="EMBL" id="TDW07349.1"/>
    </source>
</evidence>